<feature type="transmembrane region" description="Helical" evidence="1">
    <location>
        <begin position="37"/>
        <end position="61"/>
    </location>
</feature>
<evidence type="ECO:0000313" key="2">
    <source>
        <dbReference type="EMBL" id="GLQ35281.1"/>
    </source>
</evidence>
<gene>
    <name evidence="2" type="ORF">GCM10007939_15640</name>
</gene>
<sequence>MKRSSKEVVEKSQVAKPKASPQVASARGFKTIAKRHIFAVFMLGIGSIAALVSIAAMYLSLQAIQVTHTLRVPGVLQAIEQSTPVQHKRGGIIHDVLVTEGEVVREGQILASLQTKDVAEELRSARQTVAKHLLRTQCLRALQIGQDTLVLNQSLKTVMGRLQQVSEMQRGLSDCQSLLEKRKLARALDQSKLKSAQDVAALFSRLTQTDALMREKLGALENSPDLREEFEEMAGLRKVLENSIKSTQAKQNYANLIAEQKQSEMDRQQAIITELAEISDQMVLAQAELTRMEDILRDKFIYASISGRVQRMRIKESGRKVAAGAYVLEIAPLTTDFEVTSRITLAQFPSIAEGQPVQVQLSGGLPKPVWVPATVEKVLKVSDNKRVVSIRLKREDLNKRDLLLGDHSLNGLGERSEALISIKSENALHTFGTTLKNLWAHRTDSITLEI</sequence>
<evidence type="ECO:0000313" key="3">
    <source>
        <dbReference type="Proteomes" id="UP001156694"/>
    </source>
</evidence>
<keyword evidence="1" id="KW-0812">Transmembrane</keyword>
<dbReference type="Proteomes" id="UP001156694">
    <property type="component" value="Unassembled WGS sequence"/>
</dbReference>
<name>A0ABQ5VV31_9RHOB</name>
<dbReference type="InterPro" id="IPR050739">
    <property type="entry name" value="MFP"/>
</dbReference>
<evidence type="ECO:0000256" key="1">
    <source>
        <dbReference type="SAM" id="Phobius"/>
    </source>
</evidence>
<comment type="caution">
    <text evidence="2">The sequence shown here is derived from an EMBL/GenBank/DDBJ whole genome shotgun (WGS) entry which is preliminary data.</text>
</comment>
<protein>
    <recommendedName>
        <fullName evidence="4">HlyD family secretion protein</fullName>
    </recommendedName>
</protein>
<dbReference type="EMBL" id="BSNN01000004">
    <property type="protein sequence ID" value="GLQ35281.1"/>
    <property type="molecule type" value="Genomic_DNA"/>
</dbReference>
<evidence type="ECO:0008006" key="4">
    <source>
        <dbReference type="Google" id="ProtNLM"/>
    </source>
</evidence>
<dbReference type="PANTHER" id="PTHR30386">
    <property type="entry name" value="MEMBRANE FUSION SUBUNIT OF EMRAB-TOLC MULTIDRUG EFFLUX PUMP"/>
    <property type="match status" value="1"/>
</dbReference>
<accession>A0ABQ5VV31</accession>
<dbReference type="RefSeq" id="WP_284377529.1">
    <property type="nucleotide sequence ID" value="NZ_BSNN01000004.1"/>
</dbReference>
<keyword evidence="3" id="KW-1185">Reference proteome</keyword>
<proteinExistence type="predicted"/>
<dbReference type="PANTHER" id="PTHR30386:SF17">
    <property type="entry name" value="ALKALINE PROTEASE SECRETION PROTEIN APRE"/>
    <property type="match status" value="1"/>
</dbReference>
<organism evidence="2 3">
    <name type="scientific">Amylibacter marinus</name>
    <dbReference type="NCBI Taxonomy" id="1475483"/>
    <lineage>
        <taxon>Bacteria</taxon>
        <taxon>Pseudomonadati</taxon>
        <taxon>Pseudomonadota</taxon>
        <taxon>Alphaproteobacteria</taxon>
        <taxon>Rhodobacterales</taxon>
        <taxon>Paracoccaceae</taxon>
        <taxon>Amylibacter</taxon>
    </lineage>
</organism>
<dbReference type="Gene3D" id="2.40.50.100">
    <property type="match status" value="1"/>
</dbReference>
<keyword evidence="1" id="KW-1133">Transmembrane helix</keyword>
<reference evidence="3" key="1">
    <citation type="journal article" date="2019" name="Int. J. Syst. Evol. Microbiol.">
        <title>The Global Catalogue of Microorganisms (GCM) 10K type strain sequencing project: providing services to taxonomists for standard genome sequencing and annotation.</title>
        <authorList>
            <consortium name="The Broad Institute Genomics Platform"/>
            <consortium name="The Broad Institute Genome Sequencing Center for Infectious Disease"/>
            <person name="Wu L."/>
            <person name="Ma J."/>
        </authorList>
    </citation>
    <scope>NUCLEOTIDE SEQUENCE [LARGE SCALE GENOMIC DNA]</scope>
    <source>
        <strain evidence="3">NBRC 110140</strain>
    </source>
</reference>
<keyword evidence="1" id="KW-0472">Membrane</keyword>